<evidence type="ECO:0000256" key="1">
    <source>
        <dbReference type="SAM" id="MobiDB-lite"/>
    </source>
</evidence>
<evidence type="ECO:0000313" key="2">
    <source>
        <dbReference type="EMBL" id="KAK2951105.1"/>
    </source>
</evidence>
<reference evidence="2 3" key="1">
    <citation type="journal article" date="2022" name="bioRxiv">
        <title>Genomics of Preaxostyla Flagellates Illuminates Evolutionary Transitions and the Path Towards Mitochondrial Loss.</title>
        <authorList>
            <person name="Novak L.V.F."/>
            <person name="Treitli S.C."/>
            <person name="Pyrih J."/>
            <person name="Halakuc P."/>
            <person name="Pipaliya S.V."/>
            <person name="Vacek V."/>
            <person name="Brzon O."/>
            <person name="Soukal P."/>
            <person name="Eme L."/>
            <person name="Dacks J.B."/>
            <person name="Karnkowska A."/>
            <person name="Elias M."/>
            <person name="Hampl V."/>
        </authorList>
    </citation>
    <scope>NUCLEOTIDE SEQUENCE [LARGE SCALE GENOMIC DNA]</scope>
    <source>
        <strain evidence="2">NAU3</strain>
        <tissue evidence="2">Gut</tissue>
    </source>
</reference>
<dbReference type="Proteomes" id="UP001281761">
    <property type="component" value="Unassembled WGS sequence"/>
</dbReference>
<comment type="caution">
    <text evidence="2">The sequence shown here is derived from an EMBL/GenBank/DDBJ whole genome shotgun (WGS) entry which is preliminary data.</text>
</comment>
<proteinExistence type="predicted"/>
<keyword evidence="3" id="KW-1185">Reference proteome</keyword>
<organism evidence="2 3">
    <name type="scientific">Blattamonas nauphoetae</name>
    <dbReference type="NCBI Taxonomy" id="2049346"/>
    <lineage>
        <taxon>Eukaryota</taxon>
        <taxon>Metamonada</taxon>
        <taxon>Preaxostyla</taxon>
        <taxon>Oxymonadida</taxon>
        <taxon>Blattamonas</taxon>
    </lineage>
</organism>
<evidence type="ECO:0000313" key="3">
    <source>
        <dbReference type="Proteomes" id="UP001281761"/>
    </source>
</evidence>
<feature type="region of interest" description="Disordered" evidence="1">
    <location>
        <begin position="638"/>
        <end position="661"/>
    </location>
</feature>
<sequence>MHFAAQYTIEHAQSIEWHTVLVHDLNSDQLMTLSELDESMSLEDLRQTQNTPDGRDLSSLLIIMTFSSSVLEDPQFQHSQQISDFIGVSCDFDLNKALPRIARNVIVAIDSSIGPLSHSEFPNYNKRPDAIMPLDTSRFMLKTKFVQKPIGQRLRPMAHVVTGSSGVGKSALRIPAITLALSLGAEEVCTAKASEYPLKFVRKTREESPQSISLPQPAPLLTPLPTAAHAAKKPTMCVAHVNKPPRYVAITPTTYKYEVFISKTKADKVYDRTVFDDEDIARQEVDLRNTGEVMCTQPNEENWIKLGEVEVPSIHHFPHFLRLFVDRSDQVHNPLEGKTWNIVDDLKLVPGHFKPSHHYILLTSPNQTCWKQAASITNRSLMSIAIYVLPTFTLAEEVNMLNAIPCQSDRLDVYDLKRLKQIVETDGFTPWYIQPPLNKGPPLEDRAQKVIASGDVLRQSIFHDLIVLDSPQVDPHNFTTAYPSPRAEEIVAEKWTTKLKVQHKFLDDPAHRCSTAEVKKSMIHSLFQRLTNSDVRQGAQFSKMKIGEQPVVREDRKPFSFPPTPTRSGVDSSGTCDTLHAFLPNMAEFQCSEENIFDDRLWGRFFVNAMEDEPFKSGSVEQQKGKFVFQPKETPNPIEAEVGGIAPIGSISPSEEETTDRHGRRCQKRACTAPIHHFFTFHLVPHSLYNAGFESILLFFRVDSTNKIDSLGVHFLNSSIGDEEEIDEVGANAMMAWLVLLMDLSELRADQIFPHFVFVVSERVFDRFTPKTGNITDFMPEENIVIAALTSPTGNLRDLTIEAEDALLLDTGKRLLPNNDPMCVRCGFCGEVIGDEFFHHECWDSQKGWTNLNFPRQLLDPKTRHSLFEHEPELSKKMVKLTNVVVSEDDPTFFYTQKTLAEREADRQSTSSDRHADTHPVGLQVKYPFPTMARPNARMLGNHLTFDVVRVTMVSPVEAQRLGRRLLTDSFVSADQTTPLSIWAQWRQAEHIGAQLVVWVAEHRRRNKRSRAELFKLKRCVRTLGSRSGRTCVPICFQLDPSPIRPLIKHICHRSCPRRMSLQLQEQLPFEQVGELRERIRRSFPAIHPSLLRPPPRTATARPQPMMEQCLLVIQQELELFWQMLSPPSMSEPDFDSSFGFSFCGLQMILQKFRMFIKFSVHFQRDLRLFAKLLLYRASAVRARLALIKGGLVSSSNMDIPNWCRLTIWKDTHPKMEDGPSELQLSRMKEELTTLYQEVYEPVDALNIQLEGARNDEERISLRETANLSALRAKLILKRTTLLQRAWAVYEFFGSLAMTINAGTQFSSEGGNPPPPTGEKWIDGKETQVLMAMQHVSSVIGYIEYSYVLSVAKPGIRSSEFKKEKAKCHEILTDLWEYLPQVAQKISVRKSSSVERKIGEKMGEQEENDSSDGHIIHLDLWFILMKKVALIDAQLVCSRLILILLRLISQESIISYTFVFDKTDQIFKLSIALEPMLSVSYKDRPTVPHLLSDLRFSTAGALSESKLKIQLVTIEQLYFIQTDIPSDTIDRKMEYRFTQFEKLEDTVRRREAEDLHHPMMIIVKNSPSLSSFPDLMTFLVHELATNFKFCIFKTDNPSGSFTIPYDHPKQKLEFNT</sequence>
<protein>
    <submittedName>
        <fullName evidence="2">Uncharacterized protein</fullName>
    </submittedName>
</protein>
<gene>
    <name evidence="2" type="ORF">BLNAU_13948</name>
</gene>
<name>A0ABQ9XIR7_9EUKA</name>
<dbReference type="EMBL" id="JARBJD010000124">
    <property type="protein sequence ID" value="KAK2951105.1"/>
    <property type="molecule type" value="Genomic_DNA"/>
</dbReference>
<accession>A0ABQ9XIR7</accession>